<dbReference type="PANTHER" id="PTHR42791">
    <property type="entry name" value="GNAT FAMILY ACETYLTRANSFERASE"/>
    <property type="match status" value="1"/>
</dbReference>
<reference evidence="1 2" key="1">
    <citation type="submission" date="2017-04" db="EMBL/GenBank/DDBJ databases">
        <authorList>
            <person name="Afonso C.L."/>
            <person name="Miller P.J."/>
            <person name="Scott M.A."/>
            <person name="Spackman E."/>
            <person name="Goraichik I."/>
            <person name="Dimitrov K.M."/>
            <person name="Suarez D.L."/>
            <person name="Swayne D.E."/>
        </authorList>
    </citation>
    <scope>NUCLEOTIDE SEQUENCE [LARGE SCALE GENOMIC DNA]</scope>
    <source>
        <strain evidence="1 2">DSM 43828</strain>
    </source>
</reference>
<dbReference type="InterPro" id="IPR052523">
    <property type="entry name" value="Trichothecene_AcTrans"/>
</dbReference>
<accession>A0A1Y5XNF0</accession>
<dbReference type="PANTHER" id="PTHR42791:SF1">
    <property type="entry name" value="N-ACETYLTRANSFERASE DOMAIN-CONTAINING PROTEIN"/>
    <property type="match status" value="1"/>
</dbReference>
<organism evidence="1 2">
    <name type="scientific">Kibdelosporangium aridum</name>
    <dbReference type="NCBI Taxonomy" id="2030"/>
    <lineage>
        <taxon>Bacteria</taxon>
        <taxon>Bacillati</taxon>
        <taxon>Actinomycetota</taxon>
        <taxon>Actinomycetes</taxon>
        <taxon>Pseudonocardiales</taxon>
        <taxon>Pseudonocardiaceae</taxon>
        <taxon>Kibdelosporangium</taxon>
    </lineage>
</organism>
<proteinExistence type="predicted"/>
<dbReference type="RefSeq" id="WP_033381297.1">
    <property type="nucleotide sequence ID" value="NZ_FWXV01000003.1"/>
</dbReference>
<evidence type="ECO:0008006" key="3">
    <source>
        <dbReference type="Google" id="ProtNLM"/>
    </source>
</evidence>
<protein>
    <recommendedName>
        <fullName evidence="3">GNAT family N-acetyltransferase</fullName>
    </recommendedName>
</protein>
<evidence type="ECO:0000313" key="2">
    <source>
        <dbReference type="Proteomes" id="UP000192674"/>
    </source>
</evidence>
<dbReference type="InterPro" id="IPR016181">
    <property type="entry name" value="Acyl_CoA_acyltransferase"/>
</dbReference>
<name>A0A1Y5XNF0_KIBAR</name>
<dbReference type="AlphaFoldDB" id="A0A1Y5XNF0"/>
<dbReference type="EMBL" id="FWXV01000003">
    <property type="protein sequence ID" value="SMD08413.1"/>
    <property type="molecule type" value="Genomic_DNA"/>
</dbReference>
<keyword evidence="2" id="KW-1185">Reference proteome</keyword>
<dbReference type="SUPFAM" id="SSF55729">
    <property type="entry name" value="Acyl-CoA N-acyltransferases (Nat)"/>
    <property type="match status" value="1"/>
</dbReference>
<dbReference type="Gene3D" id="3.40.630.30">
    <property type="match status" value="1"/>
</dbReference>
<gene>
    <name evidence="1" type="ORF">SAMN05661093_04313</name>
</gene>
<dbReference type="Proteomes" id="UP000192674">
    <property type="component" value="Unassembled WGS sequence"/>
</dbReference>
<sequence>MSEAQLATAADTEVLAKMLADAFHEDAMTRWITPDDARRATILPAFFREFLDISLRYNSVYTNSARDAALLFLPPGAWEETETRGEELAARFTEILGPDAERMATISGLQTIHHPTGRPHYYLSFAGVSPSSQRHGAMSVLYDTLMARIDADRAAAYAEASSSGGLAVSRRYGFLPVGTTIEIPGGPTLQPMWREPQ</sequence>
<evidence type="ECO:0000313" key="1">
    <source>
        <dbReference type="EMBL" id="SMD08413.1"/>
    </source>
</evidence>